<sequence>MTEAAETARAFKTAWFTRAARKARIKDSELCEAFREIMKGQADDLGGGVFKKRLNRNMHRSIILAKGGRYWIYAYLFAKKDRANIEDDELEDFRTLARSYATLEEEQIAQLLKAKDLTEICHGDENQIQK</sequence>
<dbReference type="Proteomes" id="UP000019849">
    <property type="component" value="Unassembled WGS sequence"/>
</dbReference>
<dbReference type="PIRSF" id="PIRSF018634">
    <property type="entry name" value="UCP018634"/>
    <property type="match status" value="1"/>
</dbReference>
<organism evidence="1 2">
    <name type="scientific">Aquamicrobium defluvii</name>
    <dbReference type="NCBI Taxonomy" id="69279"/>
    <lineage>
        <taxon>Bacteria</taxon>
        <taxon>Pseudomonadati</taxon>
        <taxon>Pseudomonadota</taxon>
        <taxon>Alphaproteobacteria</taxon>
        <taxon>Hyphomicrobiales</taxon>
        <taxon>Phyllobacteriaceae</taxon>
        <taxon>Aquamicrobium</taxon>
    </lineage>
</organism>
<dbReference type="RefSeq" id="WP_035031757.1">
    <property type="nucleotide sequence ID" value="NZ_KK073905.1"/>
</dbReference>
<comment type="caution">
    <text evidence="1">The sequence shown here is derived from an EMBL/GenBank/DDBJ whole genome shotgun (WGS) entry which is preliminary data.</text>
</comment>
<evidence type="ECO:0000313" key="2">
    <source>
        <dbReference type="Proteomes" id="UP000019849"/>
    </source>
</evidence>
<protein>
    <recommendedName>
        <fullName evidence="3">Addiction module toxin RelE</fullName>
    </recommendedName>
</protein>
<proteinExistence type="predicted"/>
<dbReference type="eggNOG" id="COG4737">
    <property type="taxonomic scope" value="Bacteria"/>
</dbReference>
<evidence type="ECO:0000313" key="1">
    <source>
        <dbReference type="EMBL" id="EXL02239.1"/>
    </source>
</evidence>
<accession>A0A011SSU2</accession>
<evidence type="ECO:0008006" key="3">
    <source>
        <dbReference type="Google" id="ProtNLM"/>
    </source>
</evidence>
<gene>
    <name evidence="1" type="ORF">BG36_15850</name>
</gene>
<dbReference type="Pfam" id="PF06296">
    <property type="entry name" value="RelE"/>
    <property type="match status" value="1"/>
</dbReference>
<dbReference type="AlphaFoldDB" id="A0A011SSU2"/>
<dbReference type="HOGENOM" id="CLU_132631_2_0_5"/>
<dbReference type="InterPro" id="IPR009387">
    <property type="entry name" value="HigB-2"/>
</dbReference>
<reference evidence="1 2" key="1">
    <citation type="submission" date="2014-02" db="EMBL/GenBank/DDBJ databases">
        <title>Aquamicrobium defluvii Genome sequencing.</title>
        <authorList>
            <person name="Wang X."/>
        </authorList>
    </citation>
    <scope>NUCLEOTIDE SEQUENCE [LARGE SCALE GENOMIC DNA]</scope>
    <source>
        <strain evidence="1 2">W13Z1</strain>
    </source>
</reference>
<name>A0A011SSU2_9HYPH</name>
<dbReference type="STRING" id="69279.BG36_15850"/>
<dbReference type="EMBL" id="JENY01000033">
    <property type="protein sequence ID" value="EXL02239.1"/>
    <property type="molecule type" value="Genomic_DNA"/>
</dbReference>
<dbReference type="PATRIC" id="fig|69279.3.peg.4233"/>